<name>A0ABD4T7A0_9CYAN</name>
<reference evidence="2 3" key="1">
    <citation type="journal article" date="2015" name="Genome Announc.">
        <title>Draft Genome Sequence of Filamentous Marine Cyanobacterium Lyngbya confervoides Strain BDU141951.</title>
        <authorList>
            <person name="Chandrababunaidu M.M."/>
            <person name="Sen D."/>
            <person name="Tripathy S."/>
        </authorList>
    </citation>
    <scope>NUCLEOTIDE SEQUENCE [LARGE SCALE GENOMIC DNA]</scope>
    <source>
        <strain evidence="2 3">BDU141951</strain>
    </source>
</reference>
<dbReference type="Pfam" id="PF00078">
    <property type="entry name" value="RVT_1"/>
    <property type="match status" value="1"/>
</dbReference>
<gene>
    <name evidence="2" type="ORF">QQ91_0016475</name>
</gene>
<dbReference type="Proteomes" id="UP000031561">
    <property type="component" value="Unassembled WGS sequence"/>
</dbReference>
<proteinExistence type="predicted"/>
<evidence type="ECO:0000259" key="1">
    <source>
        <dbReference type="PROSITE" id="PS50878"/>
    </source>
</evidence>
<accession>A0ABD4T7A0</accession>
<dbReference type="InterPro" id="IPR000477">
    <property type="entry name" value="RT_dom"/>
</dbReference>
<dbReference type="PANTHER" id="PTHR34047:SF8">
    <property type="entry name" value="PROTEIN YKFC"/>
    <property type="match status" value="1"/>
</dbReference>
<dbReference type="EMBL" id="JTHE03000094">
    <property type="protein sequence ID" value="MCM1984419.1"/>
    <property type="molecule type" value="Genomic_DNA"/>
</dbReference>
<dbReference type="RefSeq" id="WP_250833382.1">
    <property type="nucleotide sequence ID" value="NZ_JTHE03000094.1"/>
</dbReference>
<keyword evidence="2" id="KW-0808">Transferase</keyword>
<dbReference type="AlphaFoldDB" id="A0ABD4T7A0"/>
<protein>
    <submittedName>
        <fullName evidence="2">Reverse transcriptase/maturase family protein</fullName>
    </submittedName>
</protein>
<dbReference type="CDD" id="cd01651">
    <property type="entry name" value="RT_G2_intron"/>
    <property type="match status" value="1"/>
</dbReference>
<evidence type="ECO:0000313" key="2">
    <source>
        <dbReference type="EMBL" id="MCM1984419.1"/>
    </source>
</evidence>
<keyword evidence="3" id="KW-1185">Reference proteome</keyword>
<dbReference type="PROSITE" id="PS50878">
    <property type="entry name" value="RT_POL"/>
    <property type="match status" value="1"/>
</dbReference>
<sequence length="110" mass="12481">MQEGRYQPSPVRRVIIPKPGGKGERLLGVPTVLDRVIQQAILQVLTPIFDPAFSESSFGCRPKRSAHGAIKQFKEYDKQGYRGVVDLDLEKFFDTVNHDVLMSRVARKVR</sequence>
<dbReference type="InterPro" id="IPR051083">
    <property type="entry name" value="GrpII_Intron_Splice-Mob/Def"/>
</dbReference>
<feature type="domain" description="Reverse transcriptase" evidence="1">
    <location>
        <begin position="1"/>
        <end position="110"/>
    </location>
</feature>
<dbReference type="InterPro" id="IPR043502">
    <property type="entry name" value="DNA/RNA_pol_sf"/>
</dbReference>
<dbReference type="SUPFAM" id="SSF56672">
    <property type="entry name" value="DNA/RNA polymerases"/>
    <property type="match status" value="1"/>
</dbReference>
<dbReference type="PANTHER" id="PTHR34047">
    <property type="entry name" value="NUCLEAR INTRON MATURASE 1, MITOCHONDRIAL-RELATED"/>
    <property type="match status" value="1"/>
</dbReference>
<keyword evidence="2" id="KW-0548">Nucleotidyltransferase</keyword>
<organism evidence="2 3">
    <name type="scientific">Lyngbya confervoides BDU141951</name>
    <dbReference type="NCBI Taxonomy" id="1574623"/>
    <lineage>
        <taxon>Bacteria</taxon>
        <taxon>Bacillati</taxon>
        <taxon>Cyanobacteriota</taxon>
        <taxon>Cyanophyceae</taxon>
        <taxon>Oscillatoriophycideae</taxon>
        <taxon>Oscillatoriales</taxon>
        <taxon>Microcoleaceae</taxon>
        <taxon>Lyngbya</taxon>
    </lineage>
</organism>
<comment type="caution">
    <text evidence="2">The sequence shown here is derived from an EMBL/GenBank/DDBJ whole genome shotgun (WGS) entry which is preliminary data.</text>
</comment>
<evidence type="ECO:0000313" key="3">
    <source>
        <dbReference type="Proteomes" id="UP000031561"/>
    </source>
</evidence>
<feature type="non-terminal residue" evidence="2">
    <location>
        <position position="110"/>
    </location>
</feature>
<keyword evidence="2" id="KW-0695">RNA-directed DNA polymerase</keyword>
<dbReference type="GO" id="GO:0003964">
    <property type="term" value="F:RNA-directed DNA polymerase activity"/>
    <property type="evidence" value="ECO:0007669"/>
    <property type="project" value="UniProtKB-KW"/>
</dbReference>